<dbReference type="EMBL" id="WHVB01000017">
    <property type="protein sequence ID" value="KAF8474430.1"/>
    <property type="molecule type" value="Genomic_DNA"/>
</dbReference>
<gene>
    <name evidence="3" type="ORF">DFH94DRAFT_129695</name>
</gene>
<keyword evidence="2" id="KW-1133">Transmembrane helix</keyword>
<feature type="compositionally biased region" description="Polar residues" evidence="1">
    <location>
        <begin position="228"/>
        <end position="242"/>
    </location>
</feature>
<feature type="transmembrane region" description="Helical" evidence="2">
    <location>
        <begin position="606"/>
        <end position="631"/>
    </location>
</feature>
<name>A0A9P5MR67_9AGAM</name>
<feature type="transmembrane region" description="Helical" evidence="2">
    <location>
        <begin position="702"/>
        <end position="732"/>
    </location>
</feature>
<reference evidence="3" key="2">
    <citation type="journal article" date="2020" name="Nat. Commun.">
        <title>Large-scale genome sequencing of mycorrhizal fungi provides insights into the early evolution of symbiotic traits.</title>
        <authorList>
            <person name="Miyauchi S."/>
            <person name="Kiss E."/>
            <person name="Kuo A."/>
            <person name="Drula E."/>
            <person name="Kohler A."/>
            <person name="Sanchez-Garcia M."/>
            <person name="Morin E."/>
            <person name="Andreopoulos B."/>
            <person name="Barry K.W."/>
            <person name="Bonito G."/>
            <person name="Buee M."/>
            <person name="Carver A."/>
            <person name="Chen C."/>
            <person name="Cichocki N."/>
            <person name="Clum A."/>
            <person name="Culley D."/>
            <person name="Crous P.W."/>
            <person name="Fauchery L."/>
            <person name="Girlanda M."/>
            <person name="Hayes R.D."/>
            <person name="Keri Z."/>
            <person name="LaButti K."/>
            <person name="Lipzen A."/>
            <person name="Lombard V."/>
            <person name="Magnuson J."/>
            <person name="Maillard F."/>
            <person name="Murat C."/>
            <person name="Nolan M."/>
            <person name="Ohm R.A."/>
            <person name="Pangilinan J."/>
            <person name="Pereira M.F."/>
            <person name="Perotto S."/>
            <person name="Peter M."/>
            <person name="Pfister S."/>
            <person name="Riley R."/>
            <person name="Sitrit Y."/>
            <person name="Stielow J.B."/>
            <person name="Szollosi G."/>
            <person name="Zifcakova L."/>
            <person name="Stursova M."/>
            <person name="Spatafora J.W."/>
            <person name="Tedersoo L."/>
            <person name="Vaario L.M."/>
            <person name="Yamada A."/>
            <person name="Yan M."/>
            <person name="Wang P."/>
            <person name="Xu J."/>
            <person name="Bruns T."/>
            <person name="Baldrian P."/>
            <person name="Vilgalys R."/>
            <person name="Dunand C."/>
            <person name="Henrissat B."/>
            <person name="Grigoriev I.V."/>
            <person name="Hibbett D."/>
            <person name="Nagy L.G."/>
            <person name="Martin F.M."/>
        </authorList>
    </citation>
    <scope>NUCLEOTIDE SEQUENCE</scope>
    <source>
        <strain evidence="3">Prilba</strain>
    </source>
</reference>
<comment type="caution">
    <text evidence="3">The sequence shown here is derived from an EMBL/GenBank/DDBJ whole genome shotgun (WGS) entry which is preliminary data.</text>
</comment>
<protein>
    <submittedName>
        <fullName evidence="3">Uncharacterized protein</fullName>
    </submittedName>
</protein>
<feature type="transmembrane region" description="Helical" evidence="2">
    <location>
        <begin position="738"/>
        <end position="759"/>
    </location>
</feature>
<feature type="compositionally biased region" description="Low complexity" evidence="1">
    <location>
        <begin position="206"/>
        <end position="226"/>
    </location>
</feature>
<evidence type="ECO:0000313" key="3">
    <source>
        <dbReference type="EMBL" id="KAF8474430.1"/>
    </source>
</evidence>
<dbReference type="OrthoDB" id="2657661at2759"/>
<keyword evidence="4" id="KW-1185">Reference proteome</keyword>
<evidence type="ECO:0000313" key="4">
    <source>
        <dbReference type="Proteomes" id="UP000759537"/>
    </source>
</evidence>
<evidence type="ECO:0000256" key="1">
    <source>
        <dbReference type="SAM" id="MobiDB-lite"/>
    </source>
</evidence>
<feature type="region of interest" description="Disordered" evidence="1">
    <location>
        <begin position="174"/>
        <end position="255"/>
    </location>
</feature>
<keyword evidence="2" id="KW-0472">Membrane</keyword>
<organism evidence="3 4">
    <name type="scientific">Russula ochroleuca</name>
    <dbReference type="NCBI Taxonomy" id="152965"/>
    <lineage>
        <taxon>Eukaryota</taxon>
        <taxon>Fungi</taxon>
        <taxon>Dikarya</taxon>
        <taxon>Basidiomycota</taxon>
        <taxon>Agaricomycotina</taxon>
        <taxon>Agaricomycetes</taxon>
        <taxon>Russulales</taxon>
        <taxon>Russulaceae</taxon>
        <taxon>Russula</taxon>
    </lineage>
</organism>
<dbReference type="Proteomes" id="UP000759537">
    <property type="component" value="Unassembled WGS sequence"/>
</dbReference>
<evidence type="ECO:0000256" key="2">
    <source>
        <dbReference type="SAM" id="Phobius"/>
    </source>
</evidence>
<sequence length="817" mass="92533">MVPVLKVLEFLRILGIARDCIKRLPGRGASLLAFLGRRLNTWYRFWLGNFGDFGRYKLPERRIPGTEASSYSVSGGSAVVREYVVAASSVPAWASLPSLHEQERTESQLAQTVDVHPPVPTSIIVDYPHTPNPLYAIGGTSLGDRSSGNLSAFSIQSRASDRFSFITNSLESIRTTHGQPSRYPRATHRQFGRGPGPARSKERLSRPSSPTTRPHTLTHPTHPLRLGINTTLPSTHGTSSSHDGPPLGSPTPSNHRYHSALDFILPEGRFVQLINSDQISRYAKVATIPRVETVYDVKPLTTEFPYFHEPNGSEQDSLQKDCSPWIPATHPDGALYFYDEERRLFTDTDMHDHVFRDEVEEFYNYLQQVIRSDQLSIPSGNYDLVLDITVTNDESEKQISWSYYYACHETRCLFWLETYDASYMISELFGVKSPAHVKHRLESLYWNHWSLFPGVFGDRRLPLDVYEELMGILTHGCVDVITSKSSTLPYDDDTMRKMIQLVQGAKDAKGGLEYYTAGITRLLSFFAHWKFLYFHGQRHARLVWDQSVYDKSKRERSLLITVLSPLLFLAPEDHLREMEKLWTDGIVIEMVWKSLMNKLLAEWHDVILWSTVMLTANVGFLAIPGVVLSNLSGTNISTMSQVVIFTSPSQIASSLSVEASIGSIVIGLLLVRHNRSKPKEDPAGASEYLYKKSNRVFGLEPMAIIFSLPWALLMWSMVIFFIALLLFCYNISNISTRIFVAIMSVLVVTLIGWCIRAAWEFTEDEYVWQNSLLVLRRTRAAVLFKRVKEFMSNPFHTCRAPQGDDITLNSRLGEGGV</sequence>
<keyword evidence="2" id="KW-0812">Transmembrane</keyword>
<accession>A0A9P5MR67</accession>
<dbReference type="AlphaFoldDB" id="A0A9P5MR67"/>
<proteinExistence type="predicted"/>
<feature type="transmembrane region" description="Helical" evidence="2">
    <location>
        <begin position="651"/>
        <end position="671"/>
    </location>
</feature>
<reference evidence="3" key="1">
    <citation type="submission" date="2019-10" db="EMBL/GenBank/DDBJ databases">
        <authorList>
            <consortium name="DOE Joint Genome Institute"/>
            <person name="Kuo A."/>
            <person name="Miyauchi S."/>
            <person name="Kiss E."/>
            <person name="Drula E."/>
            <person name="Kohler A."/>
            <person name="Sanchez-Garcia M."/>
            <person name="Andreopoulos B."/>
            <person name="Barry K.W."/>
            <person name="Bonito G."/>
            <person name="Buee M."/>
            <person name="Carver A."/>
            <person name="Chen C."/>
            <person name="Cichocki N."/>
            <person name="Clum A."/>
            <person name="Culley D."/>
            <person name="Crous P.W."/>
            <person name="Fauchery L."/>
            <person name="Girlanda M."/>
            <person name="Hayes R."/>
            <person name="Keri Z."/>
            <person name="LaButti K."/>
            <person name="Lipzen A."/>
            <person name="Lombard V."/>
            <person name="Magnuson J."/>
            <person name="Maillard F."/>
            <person name="Morin E."/>
            <person name="Murat C."/>
            <person name="Nolan M."/>
            <person name="Ohm R."/>
            <person name="Pangilinan J."/>
            <person name="Pereira M."/>
            <person name="Perotto S."/>
            <person name="Peter M."/>
            <person name="Riley R."/>
            <person name="Sitrit Y."/>
            <person name="Stielow B."/>
            <person name="Szollosi G."/>
            <person name="Zifcakova L."/>
            <person name="Stursova M."/>
            <person name="Spatafora J.W."/>
            <person name="Tedersoo L."/>
            <person name="Vaario L.-M."/>
            <person name="Yamada A."/>
            <person name="Yan M."/>
            <person name="Wang P."/>
            <person name="Xu J."/>
            <person name="Bruns T."/>
            <person name="Baldrian P."/>
            <person name="Vilgalys R."/>
            <person name="Henrissat B."/>
            <person name="Grigoriev I.V."/>
            <person name="Hibbett D."/>
            <person name="Nagy L.G."/>
            <person name="Martin F.M."/>
        </authorList>
    </citation>
    <scope>NUCLEOTIDE SEQUENCE</scope>
    <source>
        <strain evidence="3">Prilba</strain>
    </source>
</reference>